<dbReference type="Proteomes" id="UP000011115">
    <property type="component" value="Unassembled WGS sequence"/>
</dbReference>
<dbReference type="AlphaFoldDB" id="M1D3C6"/>
<organism evidence="1 2">
    <name type="scientific">Solanum tuberosum</name>
    <name type="common">Potato</name>
    <dbReference type="NCBI Taxonomy" id="4113"/>
    <lineage>
        <taxon>Eukaryota</taxon>
        <taxon>Viridiplantae</taxon>
        <taxon>Streptophyta</taxon>
        <taxon>Embryophyta</taxon>
        <taxon>Tracheophyta</taxon>
        <taxon>Spermatophyta</taxon>
        <taxon>Magnoliopsida</taxon>
        <taxon>eudicotyledons</taxon>
        <taxon>Gunneridae</taxon>
        <taxon>Pentapetalae</taxon>
        <taxon>asterids</taxon>
        <taxon>lamiids</taxon>
        <taxon>Solanales</taxon>
        <taxon>Solanaceae</taxon>
        <taxon>Solanoideae</taxon>
        <taxon>Solaneae</taxon>
        <taxon>Solanum</taxon>
    </lineage>
</organism>
<dbReference type="EnsemblPlants" id="PGSC0003DMT400080336">
    <property type="protein sequence ID" value="PGSC0003DMT400080336"/>
    <property type="gene ID" value="PGSC0003DMG400031278"/>
</dbReference>
<sequence length="58" mass="6941">MRCVFTKSGLDISRCHDFETDIHFRRDFGRSLKRICYDFICDYGISSCRSWSEEKIIP</sequence>
<name>M1D3C6_SOLTU</name>
<keyword evidence="2" id="KW-1185">Reference proteome</keyword>
<dbReference type="PaxDb" id="4113-PGSC0003DMT400080336"/>
<proteinExistence type="predicted"/>
<dbReference type="InParanoid" id="M1D3C6"/>
<reference evidence="1" key="2">
    <citation type="submission" date="2015-06" db="UniProtKB">
        <authorList>
            <consortium name="EnsemblPlants"/>
        </authorList>
    </citation>
    <scope>IDENTIFICATION</scope>
    <source>
        <strain evidence="1">DM1-3 516 R44</strain>
    </source>
</reference>
<dbReference type="Gramene" id="PGSC0003DMT400080336">
    <property type="protein sequence ID" value="PGSC0003DMT400080336"/>
    <property type="gene ID" value="PGSC0003DMG400031278"/>
</dbReference>
<dbReference type="HOGENOM" id="CLU_2982878_0_0_1"/>
<evidence type="ECO:0000313" key="2">
    <source>
        <dbReference type="Proteomes" id="UP000011115"/>
    </source>
</evidence>
<reference evidence="2" key="1">
    <citation type="journal article" date="2011" name="Nature">
        <title>Genome sequence and analysis of the tuber crop potato.</title>
        <authorList>
            <consortium name="The Potato Genome Sequencing Consortium"/>
        </authorList>
    </citation>
    <scope>NUCLEOTIDE SEQUENCE [LARGE SCALE GENOMIC DNA]</scope>
    <source>
        <strain evidence="2">cv. DM1-3 516 R44</strain>
    </source>
</reference>
<evidence type="ECO:0000313" key="1">
    <source>
        <dbReference type="EnsemblPlants" id="PGSC0003DMT400080336"/>
    </source>
</evidence>
<accession>M1D3C6</accession>
<protein>
    <submittedName>
        <fullName evidence="1">F-box protein</fullName>
    </submittedName>
</protein>